<evidence type="ECO:0000256" key="6">
    <source>
        <dbReference type="SAM" id="Phobius"/>
    </source>
</evidence>
<keyword evidence="2 6" id="KW-0812">Transmembrane</keyword>
<evidence type="ECO:0000256" key="5">
    <source>
        <dbReference type="SAM" id="MobiDB-lite"/>
    </source>
</evidence>
<evidence type="ECO:0000313" key="7">
    <source>
        <dbReference type="EMBL" id="GGP18539.1"/>
    </source>
</evidence>
<dbReference type="EMBL" id="BMNK01000031">
    <property type="protein sequence ID" value="GGP18539.1"/>
    <property type="molecule type" value="Genomic_DNA"/>
</dbReference>
<feature type="compositionally biased region" description="Pro residues" evidence="5">
    <location>
        <begin position="133"/>
        <end position="171"/>
    </location>
</feature>
<evidence type="ECO:0000256" key="1">
    <source>
        <dbReference type="ARBA" id="ARBA00004141"/>
    </source>
</evidence>
<evidence type="ECO:0008006" key="9">
    <source>
        <dbReference type="Google" id="ProtNLM"/>
    </source>
</evidence>
<evidence type="ECO:0000256" key="2">
    <source>
        <dbReference type="ARBA" id="ARBA00022692"/>
    </source>
</evidence>
<organism evidence="7 8">
    <name type="scientific">Nonomuraea glycinis</name>
    <dbReference type="NCBI Taxonomy" id="2047744"/>
    <lineage>
        <taxon>Bacteria</taxon>
        <taxon>Bacillati</taxon>
        <taxon>Actinomycetota</taxon>
        <taxon>Actinomycetes</taxon>
        <taxon>Streptosporangiales</taxon>
        <taxon>Streptosporangiaceae</taxon>
        <taxon>Nonomuraea</taxon>
    </lineage>
</organism>
<comment type="subcellular location">
    <subcellularLocation>
        <location evidence="1">Membrane</location>
        <topology evidence="1">Multi-pass membrane protein</topology>
    </subcellularLocation>
</comment>
<dbReference type="RefSeq" id="WP_189145028.1">
    <property type="nucleotide sequence ID" value="NZ_BMNK01000031.1"/>
</dbReference>
<feature type="region of interest" description="Disordered" evidence="5">
    <location>
        <begin position="1"/>
        <end position="195"/>
    </location>
</feature>
<feature type="transmembrane region" description="Helical" evidence="6">
    <location>
        <begin position="204"/>
        <end position="224"/>
    </location>
</feature>
<dbReference type="Pfam" id="PF09685">
    <property type="entry name" value="MamF_MmsF"/>
    <property type="match status" value="1"/>
</dbReference>
<keyword evidence="4 6" id="KW-0472">Membrane</keyword>
<gene>
    <name evidence="7" type="ORF">GCM10012278_91060</name>
</gene>
<keyword evidence="3 6" id="KW-1133">Transmembrane helix</keyword>
<accession>A0A918EC10</accession>
<feature type="compositionally biased region" description="Low complexity" evidence="5">
    <location>
        <begin position="114"/>
        <end position="132"/>
    </location>
</feature>
<feature type="transmembrane region" description="Helical" evidence="6">
    <location>
        <begin position="244"/>
        <end position="276"/>
    </location>
</feature>
<dbReference type="AlphaFoldDB" id="A0A918EC10"/>
<evidence type="ECO:0000313" key="8">
    <source>
        <dbReference type="Proteomes" id="UP000660745"/>
    </source>
</evidence>
<evidence type="ECO:0000256" key="4">
    <source>
        <dbReference type="ARBA" id="ARBA00023136"/>
    </source>
</evidence>
<feature type="compositionally biased region" description="Pro residues" evidence="5">
    <location>
        <begin position="98"/>
        <end position="113"/>
    </location>
</feature>
<feature type="compositionally biased region" description="Low complexity" evidence="5">
    <location>
        <begin position="58"/>
        <end position="71"/>
    </location>
</feature>
<evidence type="ECO:0000256" key="3">
    <source>
        <dbReference type="ARBA" id="ARBA00022989"/>
    </source>
</evidence>
<keyword evidence="8" id="KW-1185">Reference proteome</keyword>
<name>A0A918EC10_9ACTN</name>
<dbReference type="Proteomes" id="UP000660745">
    <property type="component" value="Unassembled WGS sequence"/>
</dbReference>
<sequence>MSHDPQPPPDDDATRRVSAADVHGAQPPDPQPDSGTQSGPQSRDPQPDGPRSGPPSGPQFRPQSGPQYGPEPGSPSGPQFPPPSGPQYGSQPGQGPEPGSPSGPQYPPPPPGLPYGVQPGSQPGQGHQSGYGQPPPPPGYEPPYGQQPPPYGFGQQPPPYGYGQQPPPGQQHPPYGYAAQGRQEPYVPGRYGPRPGSDDSSMAMLAHLLGLLVSWVGPLILYLIKKDESPYVRDQAAEALNFQITVFAALMISGILTIVVIGIVLLPIVWIGALIFQIQAAVSANRGENFRYPFSIRLIS</sequence>
<dbReference type="InterPro" id="IPR019109">
    <property type="entry name" value="MamF_MmsF"/>
</dbReference>
<proteinExistence type="predicted"/>
<reference evidence="7" key="2">
    <citation type="submission" date="2020-09" db="EMBL/GenBank/DDBJ databases">
        <authorList>
            <person name="Sun Q."/>
            <person name="Zhou Y."/>
        </authorList>
    </citation>
    <scope>NUCLEOTIDE SEQUENCE</scope>
    <source>
        <strain evidence="7">CGMCC 4.7430</strain>
    </source>
</reference>
<protein>
    <recommendedName>
        <fullName evidence="9">DUF4870 domain-containing protein</fullName>
    </recommendedName>
</protein>
<reference evidence="7" key="1">
    <citation type="journal article" date="2014" name="Int. J. Syst. Evol. Microbiol.">
        <title>Complete genome sequence of Corynebacterium casei LMG S-19264T (=DSM 44701T), isolated from a smear-ripened cheese.</title>
        <authorList>
            <consortium name="US DOE Joint Genome Institute (JGI-PGF)"/>
            <person name="Walter F."/>
            <person name="Albersmeier A."/>
            <person name="Kalinowski J."/>
            <person name="Ruckert C."/>
        </authorList>
    </citation>
    <scope>NUCLEOTIDE SEQUENCE</scope>
    <source>
        <strain evidence="7">CGMCC 4.7430</strain>
    </source>
</reference>
<feature type="compositionally biased region" description="Pro residues" evidence="5">
    <location>
        <begin position="72"/>
        <end position="85"/>
    </location>
</feature>
<comment type="caution">
    <text evidence="7">The sequence shown here is derived from an EMBL/GenBank/DDBJ whole genome shotgun (WGS) entry which is preliminary data.</text>
</comment>
<feature type="compositionally biased region" description="Low complexity" evidence="5">
    <location>
        <begin position="185"/>
        <end position="195"/>
    </location>
</feature>